<accession>A0ACD2ZZY5</accession>
<protein>
    <submittedName>
        <fullName evidence="1">Uncharacterized protein</fullName>
    </submittedName>
</protein>
<name>A0ACD2ZZY5_9AGAR</name>
<reference evidence="1 2" key="1">
    <citation type="journal article" date="2019" name="Nat. Ecol. Evol.">
        <title>Megaphylogeny resolves global patterns of mushroom evolution.</title>
        <authorList>
            <person name="Varga T."/>
            <person name="Krizsan K."/>
            <person name="Foldi C."/>
            <person name="Dima B."/>
            <person name="Sanchez-Garcia M."/>
            <person name="Sanchez-Ramirez S."/>
            <person name="Szollosi G.J."/>
            <person name="Szarkandi J.G."/>
            <person name="Papp V."/>
            <person name="Albert L."/>
            <person name="Andreopoulos W."/>
            <person name="Angelini C."/>
            <person name="Antonin V."/>
            <person name="Barry K.W."/>
            <person name="Bougher N.L."/>
            <person name="Buchanan P."/>
            <person name="Buyck B."/>
            <person name="Bense V."/>
            <person name="Catcheside P."/>
            <person name="Chovatia M."/>
            <person name="Cooper J."/>
            <person name="Damon W."/>
            <person name="Desjardin D."/>
            <person name="Finy P."/>
            <person name="Geml J."/>
            <person name="Haridas S."/>
            <person name="Hughes K."/>
            <person name="Justo A."/>
            <person name="Karasinski D."/>
            <person name="Kautmanova I."/>
            <person name="Kiss B."/>
            <person name="Kocsube S."/>
            <person name="Kotiranta H."/>
            <person name="LaButti K.M."/>
            <person name="Lechner B.E."/>
            <person name="Liimatainen K."/>
            <person name="Lipzen A."/>
            <person name="Lukacs Z."/>
            <person name="Mihaltcheva S."/>
            <person name="Morgado L.N."/>
            <person name="Niskanen T."/>
            <person name="Noordeloos M.E."/>
            <person name="Ohm R.A."/>
            <person name="Ortiz-Santana B."/>
            <person name="Ovrebo C."/>
            <person name="Racz N."/>
            <person name="Riley R."/>
            <person name="Savchenko A."/>
            <person name="Shiryaev A."/>
            <person name="Soop K."/>
            <person name="Spirin V."/>
            <person name="Szebenyi C."/>
            <person name="Tomsovsky M."/>
            <person name="Tulloss R.E."/>
            <person name="Uehling J."/>
            <person name="Grigoriev I.V."/>
            <person name="Vagvolgyi C."/>
            <person name="Papp T."/>
            <person name="Martin F.M."/>
            <person name="Miettinen O."/>
            <person name="Hibbett D.S."/>
            <person name="Nagy L.G."/>
        </authorList>
    </citation>
    <scope>NUCLEOTIDE SEQUENCE [LARGE SCALE GENOMIC DNA]</scope>
    <source>
        <strain evidence="1 2">NL-1719</strain>
    </source>
</reference>
<evidence type="ECO:0000313" key="2">
    <source>
        <dbReference type="Proteomes" id="UP000308600"/>
    </source>
</evidence>
<dbReference type="EMBL" id="ML209103">
    <property type="protein sequence ID" value="TFK59027.1"/>
    <property type="molecule type" value="Genomic_DNA"/>
</dbReference>
<gene>
    <name evidence="1" type="ORF">BDN72DRAFT_906208</name>
</gene>
<sequence length="485" mass="53468">MVASQADLAAFNVLQPSNAQHAVTPLSELKFNPLGLYDLRRHFGVFPQKPYFFHHHTIRFLTSDIAWFAGGAGTDGNHALPARNFHRLFRDVREGIPTGAEGSAAWKTMEKQVRAVVFDLATYWDRGFGGSTVIMHVEGTTRPGASLTPDFIRAYTYLPAIVDELNDTNQAQVVEMVQSFITHVGVPTVQRFKVAAHNFGWRLNQQANPSPYPKTHSIPQPAPNSREFIFCGGLPTPSHPPPPTPTHAHHVDELNVTFSSTTLSDSSDTSTTDPPSSEQVHALLSALEAMDDELGQMREFNTDVVSEVNHLREINNGLVTEVNMLTERVEELQQRLALVRRSTNPASPSPRKPLMPSSNAVSKPKSPSKSFFSSAPALQPSQPIPSSSNATRSFPARPSSPKPVRTLDHYHNSNSRTFASQSSPRFPNIDGVLTNFGYQAFKPRVHQIIEEITPVQWVAQLRALGFPANITVELYQAMVSDSAAN</sequence>
<organism evidence="1 2">
    <name type="scientific">Pluteus cervinus</name>
    <dbReference type="NCBI Taxonomy" id="181527"/>
    <lineage>
        <taxon>Eukaryota</taxon>
        <taxon>Fungi</taxon>
        <taxon>Dikarya</taxon>
        <taxon>Basidiomycota</taxon>
        <taxon>Agaricomycotina</taxon>
        <taxon>Agaricomycetes</taxon>
        <taxon>Agaricomycetidae</taxon>
        <taxon>Agaricales</taxon>
        <taxon>Pluteineae</taxon>
        <taxon>Pluteaceae</taxon>
        <taxon>Pluteus</taxon>
    </lineage>
</organism>
<keyword evidence="2" id="KW-1185">Reference proteome</keyword>
<dbReference type="Proteomes" id="UP000308600">
    <property type="component" value="Unassembled WGS sequence"/>
</dbReference>
<proteinExistence type="predicted"/>
<evidence type="ECO:0000313" key="1">
    <source>
        <dbReference type="EMBL" id="TFK59027.1"/>
    </source>
</evidence>